<dbReference type="InterPro" id="IPR050301">
    <property type="entry name" value="NTE"/>
</dbReference>
<dbReference type="RefSeq" id="WP_166191376.1">
    <property type="nucleotide sequence ID" value="NZ_CP049811.1"/>
</dbReference>
<evidence type="ECO:0000256" key="4">
    <source>
        <dbReference type="PROSITE-ProRule" id="PRU01161"/>
    </source>
</evidence>
<dbReference type="PANTHER" id="PTHR14226:SF78">
    <property type="entry name" value="SLR0060 PROTEIN"/>
    <property type="match status" value="1"/>
</dbReference>
<dbReference type="GO" id="GO:0016787">
    <property type="term" value="F:hydrolase activity"/>
    <property type="evidence" value="ECO:0007669"/>
    <property type="project" value="UniProtKB-UniRule"/>
</dbReference>
<name>A0A6G7VMC0_9RHOB</name>
<dbReference type="KEGG" id="mon:G8E03_10465"/>
<evidence type="ECO:0000313" key="7">
    <source>
        <dbReference type="Proteomes" id="UP000500791"/>
    </source>
</evidence>
<dbReference type="SUPFAM" id="SSF52151">
    <property type="entry name" value="FabD/lysophospholipase-like"/>
    <property type="match status" value="1"/>
</dbReference>
<sequence>MVKTINMALQGGGAHGALTWGVLDRLLEEERLEIEGITATSAGAMNAAALKCGWVEDGRDGARKHLSTFWNAVAKRSPSSHPINKWLQVVNPALGMALTAFESGPGYFAGETMTRIFSPYDFNPLNYHPLRDLIGDLDFATMDEPVGPKLFICATNVRSGKIKVFEKEEITTDAILASACLPTLFQAIEIDGEAYWDGGYTGNPALFPLFYETNSRDIVIVHINPIEREEVPVRASDILNRINEISFNSSLLRELRNIELIKRLIEGGTLTGTRYKDLLIHSIRDDDTMSDMGIASKLQPSMRVLQNLHDKGYAAADTFLQENWGNLGERSSVDLRAMFE</sequence>
<evidence type="ECO:0000256" key="3">
    <source>
        <dbReference type="ARBA" id="ARBA00023098"/>
    </source>
</evidence>
<dbReference type="InterPro" id="IPR002641">
    <property type="entry name" value="PNPLA_dom"/>
</dbReference>
<dbReference type="AlphaFoldDB" id="A0A6G7VMC0"/>
<comment type="caution">
    <text evidence="4">Lacks conserved residue(s) required for the propagation of feature annotation.</text>
</comment>
<evidence type="ECO:0000256" key="2">
    <source>
        <dbReference type="ARBA" id="ARBA00022963"/>
    </source>
</evidence>
<feature type="domain" description="PNPLA" evidence="5">
    <location>
        <begin position="7"/>
        <end position="210"/>
    </location>
</feature>
<dbReference type="Pfam" id="PF01734">
    <property type="entry name" value="Patatin"/>
    <property type="match status" value="1"/>
</dbReference>
<dbReference type="Gene3D" id="3.40.1090.10">
    <property type="entry name" value="Cytosolic phospholipase A2 catalytic domain"/>
    <property type="match status" value="2"/>
</dbReference>
<gene>
    <name evidence="6" type="ORF">G8E03_10465</name>
</gene>
<feature type="active site" description="Proton acceptor" evidence="4">
    <location>
        <position position="197"/>
    </location>
</feature>
<reference evidence="6 7" key="1">
    <citation type="submission" date="2020-03" db="EMBL/GenBank/DDBJ databases">
        <title>Complete genome sequence of Monaibacterium sp. ALG8 with diverse plasmids.</title>
        <authorList>
            <person name="Sun C."/>
        </authorList>
    </citation>
    <scope>NUCLEOTIDE SEQUENCE [LARGE SCALE GENOMIC DNA]</scope>
    <source>
        <strain evidence="6 7">ALG8</strain>
    </source>
</reference>
<dbReference type="GO" id="GO:0016042">
    <property type="term" value="P:lipid catabolic process"/>
    <property type="evidence" value="ECO:0007669"/>
    <property type="project" value="UniProtKB-UniRule"/>
</dbReference>
<organism evidence="6 7">
    <name type="scientific">Pontivivens nitratireducens</name>
    <dbReference type="NCBI Taxonomy" id="2758038"/>
    <lineage>
        <taxon>Bacteria</taxon>
        <taxon>Pseudomonadati</taxon>
        <taxon>Pseudomonadota</taxon>
        <taxon>Alphaproteobacteria</taxon>
        <taxon>Rhodobacterales</taxon>
        <taxon>Paracoccaceae</taxon>
        <taxon>Pontivivens</taxon>
    </lineage>
</organism>
<keyword evidence="1 4" id="KW-0378">Hydrolase</keyword>
<keyword evidence="2 4" id="KW-0442">Lipid degradation</keyword>
<dbReference type="InterPro" id="IPR016035">
    <property type="entry name" value="Acyl_Trfase/lysoPLipase"/>
</dbReference>
<proteinExistence type="predicted"/>
<dbReference type="PANTHER" id="PTHR14226">
    <property type="entry name" value="NEUROPATHY TARGET ESTERASE/SWISS CHEESE D.MELANOGASTER"/>
    <property type="match status" value="1"/>
</dbReference>
<feature type="short sequence motif" description="DGA/G" evidence="4">
    <location>
        <begin position="197"/>
        <end position="199"/>
    </location>
</feature>
<feature type="short sequence motif" description="GXGXXG" evidence="4">
    <location>
        <begin position="11"/>
        <end position="16"/>
    </location>
</feature>
<accession>A0A6G7VMC0</accession>
<dbReference type="EMBL" id="CP049811">
    <property type="protein sequence ID" value="QIK41154.1"/>
    <property type="molecule type" value="Genomic_DNA"/>
</dbReference>
<evidence type="ECO:0000256" key="1">
    <source>
        <dbReference type="ARBA" id="ARBA00022801"/>
    </source>
</evidence>
<dbReference type="Proteomes" id="UP000500791">
    <property type="component" value="Chromosome"/>
</dbReference>
<keyword evidence="3 4" id="KW-0443">Lipid metabolism</keyword>
<evidence type="ECO:0000313" key="6">
    <source>
        <dbReference type="EMBL" id="QIK41154.1"/>
    </source>
</evidence>
<evidence type="ECO:0000259" key="5">
    <source>
        <dbReference type="PROSITE" id="PS51635"/>
    </source>
</evidence>
<dbReference type="PROSITE" id="PS51635">
    <property type="entry name" value="PNPLA"/>
    <property type="match status" value="1"/>
</dbReference>
<feature type="active site" description="Nucleophile" evidence="4">
    <location>
        <position position="41"/>
    </location>
</feature>
<protein>
    <submittedName>
        <fullName evidence="6">Patatin-like phospholipase family protein</fullName>
    </submittedName>
</protein>
<keyword evidence="7" id="KW-1185">Reference proteome</keyword>